<feature type="transmembrane region" description="Helical" evidence="1">
    <location>
        <begin position="61"/>
        <end position="84"/>
    </location>
</feature>
<keyword evidence="1" id="KW-0812">Transmembrane</keyword>
<feature type="transmembrane region" description="Helical" evidence="1">
    <location>
        <begin position="29"/>
        <end position="49"/>
    </location>
</feature>
<comment type="caution">
    <text evidence="2">The sequence shown here is derived from an EMBL/GenBank/DDBJ whole genome shotgun (WGS) entry which is preliminary data.</text>
</comment>
<protein>
    <submittedName>
        <fullName evidence="2">Uncharacterized protein</fullName>
    </submittedName>
</protein>
<evidence type="ECO:0000313" key="2">
    <source>
        <dbReference type="EMBL" id="KAJ7379423.1"/>
    </source>
</evidence>
<organism evidence="2 3">
    <name type="scientific">Desmophyllum pertusum</name>
    <dbReference type="NCBI Taxonomy" id="174260"/>
    <lineage>
        <taxon>Eukaryota</taxon>
        <taxon>Metazoa</taxon>
        <taxon>Cnidaria</taxon>
        <taxon>Anthozoa</taxon>
        <taxon>Hexacorallia</taxon>
        <taxon>Scleractinia</taxon>
        <taxon>Caryophylliina</taxon>
        <taxon>Caryophylliidae</taxon>
        <taxon>Desmophyllum</taxon>
    </lineage>
</organism>
<proteinExistence type="predicted"/>
<reference evidence="2" key="1">
    <citation type="submission" date="2023-01" db="EMBL/GenBank/DDBJ databases">
        <title>Genome assembly of the deep-sea coral Lophelia pertusa.</title>
        <authorList>
            <person name="Herrera S."/>
            <person name="Cordes E."/>
        </authorList>
    </citation>
    <scope>NUCLEOTIDE SEQUENCE</scope>
    <source>
        <strain evidence="2">USNM1676648</strain>
        <tissue evidence="2">Polyp</tissue>
    </source>
</reference>
<keyword evidence="3" id="KW-1185">Reference proteome</keyword>
<gene>
    <name evidence="2" type="ORF">OS493_016660</name>
</gene>
<dbReference type="Proteomes" id="UP001163046">
    <property type="component" value="Unassembled WGS sequence"/>
</dbReference>
<name>A0A9X0CYU8_9CNID</name>
<accession>A0A9X0CYU8</accession>
<dbReference type="AlphaFoldDB" id="A0A9X0CYU8"/>
<sequence>MNGVDEISCWVVKGDPTTVVSSAPFIECLSHILCTPLIGFIFPFVQLALQSLSVHHSAFYQSLVFSSCCFTFSFAFSLDFTILISDSTSLLPYCMFGSNTLS</sequence>
<dbReference type="EMBL" id="MU826358">
    <property type="protein sequence ID" value="KAJ7379423.1"/>
    <property type="molecule type" value="Genomic_DNA"/>
</dbReference>
<evidence type="ECO:0000256" key="1">
    <source>
        <dbReference type="SAM" id="Phobius"/>
    </source>
</evidence>
<keyword evidence="1" id="KW-0472">Membrane</keyword>
<keyword evidence="1" id="KW-1133">Transmembrane helix</keyword>
<evidence type="ECO:0000313" key="3">
    <source>
        <dbReference type="Proteomes" id="UP001163046"/>
    </source>
</evidence>